<sequence length="252" mass="26404">MTITQTPARTRGGAFTDAVRAESSKVWSLPATWLTLAGTFALNIVLSIAFTVNADLTASGVNVLDYGVVALGWTQVGFFLLGVIAATSEYIGGQIRTTLTAVPDRVGQRLAASVALAPIVFIAGTITVVAGIATVLITSRTPFSALDIALAVRLTLSAAGYLTLMAILSAAIGFLVRKAIPAASILLIYFLILSPLLQGQRWYFLPDTAAYTLWYATVPAGAPPAIVGWAVVAAWTIALLIPSLIAAKRRDT</sequence>
<proteinExistence type="predicted"/>
<dbReference type="EMBL" id="FXZI01000005">
    <property type="protein sequence ID" value="SMX87788.1"/>
    <property type="molecule type" value="Genomic_DNA"/>
</dbReference>
<keyword evidence="1" id="KW-1133">Transmembrane helix</keyword>
<feature type="transmembrane region" description="Helical" evidence="1">
    <location>
        <begin position="114"/>
        <end position="138"/>
    </location>
</feature>
<feature type="transmembrane region" description="Helical" evidence="1">
    <location>
        <begin position="183"/>
        <end position="205"/>
    </location>
</feature>
<feature type="transmembrane region" description="Helical" evidence="1">
    <location>
        <begin position="158"/>
        <end position="176"/>
    </location>
</feature>
<dbReference type="AlphaFoldDB" id="A0A2H1JKI9"/>
<reference evidence="2 3" key="1">
    <citation type="submission" date="2017-03" db="EMBL/GenBank/DDBJ databases">
        <authorList>
            <person name="Afonso C.L."/>
            <person name="Miller P.J."/>
            <person name="Scott M.A."/>
            <person name="Spackman E."/>
            <person name="Goraichik I."/>
            <person name="Dimitrov K.M."/>
            <person name="Suarez D.L."/>
            <person name="Swayne D.E."/>
        </authorList>
    </citation>
    <scope>NUCLEOTIDE SEQUENCE [LARGE SCALE GENOMIC DNA]</scope>
    <source>
        <strain evidence="3">8(6)</strain>
    </source>
</reference>
<keyword evidence="1" id="KW-0812">Transmembrane</keyword>
<evidence type="ECO:0000313" key="2">
    <source>
        <dbReference type="EMBL" id="SMX87788.1"/>
    </source>
</evidence>
<keyword evidence="1" id="KW-0472">Membrane</keyword>
<gene>
    <name evidence="2" type="ORF">BAURA86_01778</name>
</gene>
<feature type="transmembrane region" description="Helical" evidence="1">
    <location>
        <begin position="33"/>
        <end position="52"/>
    </location>
</feature>
<accession>A0A2H1JKI9</accession>
<dbReference type="Proteomes" id="UP000234300">
    <property type="component" value="Unassembled WGS sequence"/>
</dbReference>
<dbReference type="RefSeq" id="WP_101556863.1">
    <property type="nucleotide sequence ID" value="NZ_FXZI01000005.1"/>
</dbReference>
<feature type="transmembrane region" description="Helical" evidence="1">
    <location>
        <begin position="72"/>
        <end position="93"/>
    </location>
</feature>
<organism evidence="2 3">
    <name type="scientific">Brevibacterium aurantiacum</name>
    <dbReference type="NCBI Taxonomy" id="273384"/>
    <lineage>
        <taxon>Bacteria</taxon>
        <taxon>Bacillati</taxon>
        <taxon>Actinomycetota</taxon>
        <taxon>Actinomycetes</taxon>
        <taxon>Micrococcales</taxon>
        <taxon>Brevibacteriaceae</taxon>
        <taxon>Brevibacterium</taxon>
    </lineage>
</organism>
<name>A0A2H1JKI9_BREAU</name>
<feature type="transmembrane region" description="Helical" evidence="1">
    <location>
        <begin position="225"/>
        <end position="247"/>
    </location>
</feature>
<protein>
    <recommendedName>
        <fullName evidence="4">ABC transporter permease</fullName>
    </recommendedName>
</protein>
<evidence type="ECO:0008006" key="4">
    <source>
        <dbReference type="Google" id="ProtNLM"/>
    </source>
</evidence>
<evidence type="ECO:0000256" key="1">
    <source>
        <dbReference type="SAM" id="Phobius"/>
    </source>
</evidence>
<evidence type="ECO:0000313" key="3">
    <source>
        <dbReference type="Proteomes" id="UP000234300"/>
    </source>
</evidence>